<evidence type="ECO:0000313" key="2">
    <source>
        <dbReference type="Proteomes" id="UP001281147"/>
    </source>
</evidence>
<sequence length="998" mass="109989">MANILDVAKAISINEQKAEGHSILTAVKSTNIKKDRQPKDVETQQTKHSRASSPEDALQVLRSRPDLEVLATTLTQLISTHAFQPTSFNIHAPGPLQAQIISTLLNTILPDFWHVLSSHDVGSLVACLSNVAGLNAVVARLRLLSSQRQGPQHDSMQAIEDVLDLCDRLFEGESVLVYVWRNLHASVSEPLKRDLTWEEFVNLVGSGRITAAIAQAEDGVRANKGVNQRSILLAKGGQYATWLGRNIATLIKQTASKDCSGLKTISSATQIITKSLNLGYPGELLRGLFEPLVQHIVAQEVPRDAVQDMLRQLPAYSKRTFIENLLRWLSSLTSADAHPSRRKSLESVEDASALAALLSLVATTDTALEQNIHSFLAAPTLSSLLSFPCRRACLVALSDSASEDFTSLLEILMSSFNDQLFVSHAPIVQQESLAQTLLLVAGYLHRKMPMALLMTARSSNHMRGVSNRLDSSNARARWLGMVVGTAISGLVDKEGTEMSFGTEDMQTEEARWYLDLVHVQDKIGQLQDFSALLRSQKGQSKTHKPSVEAKQSESRPVINGKPVFGPPRPPAQTEVVGEKVSELLEDDSDEDDDELKPYAKPDSDPEDSDEDATLVNRNKVKPPVYTRDLMSMLRDHTNHDRFQLGIKHAASLIRRKINFGAEVRDHAEEIAVILCNLHDPFETEDFDELRLQALIAVNLSSIEQMAPWLSKQAFVGDYSIAQRCIMLSALGLSGRELAGFKNEDSLNPSLGNIEFPSKRLPPHLRSVYSAPSGSTKRLEAASQDMEQRLIKPLALQAADQSTSHLNAVKVRTFSSRMEVERTKRKPAANALAKIFGAAFFYPLANHYQQELAAYGSASVFASMPIVLVTFLKTLALLFHASGPATLGLSEISGEFWDLLLSLRVQALADISVLHAVLFSLLTVLELNTDKRRIVDEHPKRLMETQQWVDLVFERMGGGELVSEGGNDEETKVRTLAAGILVKAREVIEAYQKELVGYS</sequence>
<dbReference type="EMBL" id="JAUTXU010000020">
    <property type="protein sequence ID" value="KAK3720795.1"/>
    <property type="molecule type" value="Genomic_DNA"/>
</dbReference>
<accession>A0ACC3NQ45</accession>
<comment type="caution">
    <text evidence="1">The sequence shown here is derived from an EMBL/GenBank/DDBJ whole genome shotgun (WGS) entry which is preliminary data.</text>
</comment>
<gene>
    <name evidence="1" type="primary">TEL2_1</name>
    <name evidence="1" type="ORF">LTR37_003458</name>
</gene>
<keyword evidence="2" id="KW-1185">Reference proteome</keyword>
<dbReference type="Proteomes" id="UP001281147">
    <property type="component" value="Unassembled WGS sequence"/>
</dbReference>
<name>A0ACC3NQ45_9PEZI</name>
<organism evidence="1 2">
    <name type="scientific">Vermiconidia calcicola</name>
    <dbReference type="NCBI Taxonomy" id="1690605"/>
    <lineage>
        <taxon>Eukaryota</taxon>
        <taxon>Fungi</taxon>
        <taxon>Dikarya</taxon>
        <taxon>Ascomycota</taxon>
        <taxon>Pezizomycotina</taxon>
        <taxon>Dothideomycetes</taxon>
        <taxon>Dothideomycetidae</taxon>
        <taxon>Mycosphaerellales</taxon>
        <taxon>Extremaceae</taxon>
        <taxon>Vermiconidia</taxon>
    </lineage>
</organism>
<reference evidence="1" key="1">
    <citation type="submission" date="2023-07" db="EMBL/GenBank/DDBJ databases">
        <title>Black Yeasts Isolated from many extreme environments.</title>
        <authorList>
            <person name="Coleine C."/>
            <person name="Stajich J.E."/>
            <person name="Selbmann L."/>
        </authorList>
    </citation>
    <scope>NUCLEOTIDE SEQUENCE</scope>
    <source>
        <strain evidence="1">CCFEE 5714</strain>
    </source>
</reference>
<proteinExistence type="predicted"/>
<evidence type="ECO:0000313" key="1">
    <source>
        <dbReference type="EMBL" id="KAK3720795.1"/>
    </source>
</evidence>
<protein>
    <submittedName>
        <fullName evidence="1">Telomere binding protein</fullName>
    </submittedName>
</protein>